<organism evidence="1 2">
    <name type="scientific">Candidatus Roizmanbacteria bacterium CG10_big_fil_rev_8_21_14_0_10_39_6</name>
    <dbReference type="NCBI Taxonomy" id="1974853"/>
    <lineage>
        <taxon>Bacteria</taxon>
        <taxon>Candidatus Roizmaniibacteriota</taxon>
    </lineage>
</organism>
<comment type="caution">
    <text evidence="1">The sequence shown here is derived from an EMBL/GenBank/DDBJ whole genome shotgun (WGS) entry which is preliminary data.</text>
</comment>
<accession>A0A2M8KTS0</accession>
<dbReference type="Proteomes" id="UP000229554">
    <property type="component" value="Unassembled WGS sequence"/>
</dbReference>
<name>A0A2M8KTS0_9BACT</name>
<evidence type="ECO:0000313" key="2">
    <source>
        <dbReference type="Proteomes" id="UP000229554"/>
    </source>
</evidence>
<protein>
    <submittedName>
        <fullName evidence="1">Uncharacterized protein</fullName>
    </submittedName>
</protein>
<proteinExistence type="predicted"/>
<reference evidence="2" key="1">
    <citation type="submission" date="2017-09" db="EMBL/GenBank/DDBJ databases">
        <title>Depth-based differentiation of microbial function through sediment-hosted aquifers and enrichment of novel symbionts in the deep terrestrial subsurface.</title>
        <authorList>
            <person name="Probst A.J."/>
            <person name="Ladd B."/>
            <person name="Jarett J.K."/>
            <person name="Geller-Mcgrath D.E."/>
            <person name="Sieber C.M.K."/>
            <person name="Emerson J.B."/>
            <person name="Anantharaman K."/>
            <person name="Thomas B.C."/>
            <person name="Malmstrom R."/>
            <person name="Stieglmeier M."/>
            <person name="Klingl A."/>
            <person name="Woyke T."/>
            <person name="Ryan C.M."/>
            <person name="Banfield J.F."/>
        </authorList>
    </citation>
    <scope>NUCLEOTIDE SEQUENCE [LARGE SCALE GENOMIC DNA]</scope>
</reference>
<gene>
    <name evidence="1" type="ORF">COU88_00475</name>
</gene>
<dbReference type="EMBL" id="PFED01000020">
    <property type="protein sequence ID" value="PJE63263.1"/>
    <property type="molecule type" value="Genomic_DNA"/>
</dbReference>
<dbReference type="AlphaFoldDB" id="A0A2M8KTS0"/>
<evidence type="ECO:0000313" key="1">
    <source>
        <dbReference type="EMBL" id="PJE63263.1"/>
    </source>
</evidence>
<sequence>MNEPLVVAQLESQNKPKPWKAVKLNLGGIWQAFKGSRTEEGHSYLAFEDPKTKNVQVINENGFFTLSSDQTQSKGHLSMEEISAFVQKVKVSKVKG</sequence>